<name>A0A175W939_9PEZI</name>
<dbReference type="InterPro" id="IPR007272">
    <property type="entry name" value="Sulf_transp_TsuA/YedE"/>
</dbReference>
<dbReference type="PANTHER" id="PTHR30574">
    <property type="entry name" value="INNER MEMBRANE PROTEIN YEDE"/>
    <property type="match status" value="1"/>
</dbReference>
<comment type="subcellular location">
    <subcellularLocation>
        <location evidence="1">Cell inner membrane</location>
        <topology evidence="1">Multi-pass membrane protein</topology>
    </subcellularLocation>
</comment>
<feature type="transmembrane region" description="Helical" evidence="8">
    <location>
        <begin position="303"/>
        <end position="328"/>
    </location>
</feature>
<evidence type="ECO:0000256" key="7">
    <source>
        <dbReference type="ARBA" id="ARBA00023136"/>
    </source>
</evidence>
<dbReference type="VEuPathDB" id="FungiDB:MMYC01_203595"/>
<feature type="transmembrane region" description="Helical" evidence="8">
    <location>
        <begin position="110"/>
        <end position="128"/>
    </location>
</feature>
<evidence type="ECO:0000256" key="5">
    <source>
        <dbReference type="ARBA" id="ARBA00022692"/>
    </source>
</evidence>
<evidence type="ECO:0000256" key="2">
    <source>
        <dbReference type="ARBA" id="ARBA00022448"/>
    </source>
</evidence>
<evidence type="ECO:0000256" key="8">
    <source>
        <dbReference type="SAM" id="Phobius"/>
    </source>
</evidence>
<dbReference type="OrthoDB" id="10254418at2759"/>
<comment type="caution">
    <text evidence="9">The sequence shown here is derived from an EMBL/GenBank/DDBJ whole genome shotgun (WGS) entry which is preliminary data.</text>
</comment>
<dbReference type="GO" id="GO:0005886">
    <property type="term" value="C:plasma membrane"/>
    <property type="evidence" value="ECO:0007669"/>
    <property type="project" value="UniProtKB-SubCell"/>
</dbReference>
<feature type="transmembrane region" description="Helical" evidence="8">
    <location>
        <begin position="80"/>
        <end position="104"/>
    </location>
</feature>
<dbReference type="Proteomes" id="UP000078237">
    <property type="component" value="Unassembled WGS sequence"/>
</dbReference>
<accession>A0A175W939</accession>
<feature type="transmembrane region" description="Helical" evidence="8">
    <location>
        <begin position="240"/>
        <end position="258"/>
    </location>
</feature>
<evidence type="ECO:0000256" key="3">
    <source>
        <dbReference type="ARBA" id="ARBA00022475"/>
    </source>
</evidence>
<dbReference type="Pfam" id="PF04143">
    <property type="entry name" value="Sulf_transp"/>
    <property type="match status" value="1"/>
</dbReference>
<keyword evidence="2" id="KW-0813">Transport</keyword>
<keyword evidence="6 8" id="KW-1133">Transmembrane helix</keyword>
<feature type="transmembrane region" description="Helical" evidence="8">
    <location>
        <begin position="159"/>
        <end position="184"/>
    </location>
</feature>
<organism evidence="9 10">
    <name type="scientific">Madurella mycetomatis</name>
    <dbReference type="NCBI Taxonomy" id="100816"/>
    <lineage>
        <taxon>Eukaryota</taxon>
        <taxon>Fungi</taxon>
        <taxon>Dikarya</taxon>
        <taxon>Ascomycota</taxon>
        <taxon>Pezizomycotina</taxon>
        <taxon>Sordariomycetes</taxon>
        <taxon>Sordariomycetidae</taxon>
        <taxon>Sordariales</taxon>
        <taxon>Sordariales incertae sedis</taxon>
        <taxon>Madurella</taxon>
    </lineage>
</organism>
<feature type="transmembrane region" description="Helical" evidence="8">
    <location>
        <begin position="34"/>
        <end position="59"/>
    </location>
</feature>
<dbReference type="EMBL" id="LCTW02000065">
    <property type="protein sequence ID" value="KXX80226.1"/>
    <property type="molecule type" value="Genomic_DNA"/>
</dbReference>
<evidence type="ECO:0000256" key="4">
    <source>
        <dbReference type="ARBA" id="ARBA00022519"/>
    </source>
</evidence>
<evidence type="ECO:0000256" key="6">
    <source>
        <dbReference type="ARBA" id="ARBA00022989"/>
    </source>
</evidence>
<dbReference type="STRING" id="100816.A0A175W939"/>
<protein>
    <submittedName>
        <fullName evidence="9">Uncharacterized protein</fullName>
    </submittedName>
</protein>
<dbReference type="AlphaFoldDB" id="A0A175W939"/>
<keyword evidence="5 8" id="KW-0812">Transmembrane</keyword>
<reference evidence="9 10" key="1">
    <citation type="journal article" date="2016" name="Genome Announc.">
        <title>Genome Sequence of Madurella mycetomatis mm55, Isolated from a Human Mycetoma Case in Sudan.</title>
        <authorList>
            <person name="Smit S."/>
            <person name="Derks M.F."/>
            <person name="Bervoets S."/>
            <person name="Fahal A."/>
            <person name="van Leeuwen W."/>
            <person name="van Belkum A."/>
            <person name="van de Sande W.W."/>
        </authorList>
    </citation>
    <scope>NUCLEOTIDE SEQUENCE [LARGE SCALE GENOMIC DNA]</scope>
    <source>
        <strain evidence="10">mm55</strain>
    </source>
</reference>
<evidence type="ECO:0000256" key="1">
    <source>
        <dbReference type="ARBA" id="ARBA00004429"/>
    </source>
</evidence>
<gene>
    <name evidence="9" type="ORF">MMYC01_203595</name>
</gene>
<keyword evidence="10" id="KW-1185">Reference proteome</keyword>
<keyword evidence="7 8" id="KW-0472">Membrane</keyword>
<dbReference type="PANTHER" id="PTHR30574:SF1">
    <property type="entry name" value="SULPHUR TRANSPORT DOMAIN-CONTAINING PROTEIN"/>
    <property type="match status" value="1"/>
</dbReference>
<feature type="transmembrane region" description="Helical" evidence="8">
    <location>
        <begin position="196"/>
        <end position="219"/>
    </location>
</feature>
<evidence type="ECO:0000313" key="9">
    <source>
        <dbReference type="EMBL" id="KXX80226.1"/>
    </source>
</evidence>
<proteinExistence type="predicted"/>
<evidence type="ECO:0000313" key="10">
    <source>
        <dbReference type="Proteomes" id="UP000078237"/>
    </source>
</evidence>
<sequence>MDSLLSGAAFGAALTASGIYEPATLLSQFDFTNFHMLQTFLTAAAGSTLLVTATQSLSLTNFPPRRASSLGLFSVYDGNLVGGSLLGTGMALSGACPGTILAQLGVGVRSGWYVFGGAVLAGWVWSLVSSRRRPKSDMTLQQQQQQQQQRRREEEKVTVYEALGVSRLVAAAAFEATCVLAVAAVSRAATGPQAKIHPAAGGLFIAAAQAVSLLLRGALVGTSSSYEDVGRLLRGDRPKGLGSILFSAGAVGGAWLLSRAMPALGQVSEVAISPAMAGLGGFLMVLGSRMAGGCTSGHGISGISLLSMSSFMTITAAFAAAGVMGLLLG</sequence>
<feature type="transmembrane region" description="Helical" evidence="8">
    <location>
        <begin position="270"/>
        <end position="291"/>
    </location>
</feature>
<keyword evidence="3" id="KW-1003">Cell membrane</keyword>
<keyword evidence="4" id="KW-0997">Cell inner membrane</keyword>